<evidence type="ECO:0000313" key="6">
    <source>
        <dbReference type="EMBL" id="KAB5594692.1"/>
    </source>
</evidence>
<dbReference type="Pfam" id="PF01494">
    <property type="entry name" value="FAD_binding_3"/>
    <property type="match status" value="2"/>
</dbReference>
<dbReference type="PANTHER" id="PTHR46972:SF1">
    <property type="entry name" value="FAD DEPENDENT OXIDOREDUCTASE DOMAIN-CONTAINING PROTEIN"/>
    <property type="match status" value="1"/>
</dbReference>
<feature type="domain" description="FAD-binding" evidence="5">
    <location>
        <begin position="7"/>
        <end position="173"/>
    </location>
</feature>
<feature type="domain" description="FAD-binding" evidence="5">
    <location>
        <begin position="304"/>
        <end position="340"/>
    </location>
</feature>
<dbReference type="GO" id="GO:0071949">
    <property type="term" value="F:FAD binding"/>
    <property type="evidence" value="ECO:0007669"/>
    <property type="project" value="InterPro"/>
</dbReference>
<dbReference type="InterPro" id="IPR036188">
    <property type="entry name" value="FAD/NAD-bd_sf"/>
</dbReference>
<sequence>MSESPRIAIIGAGPGGLTLACILLRNSIVPTVFERDPFPNHRPQGGTLDLHTHSGQRALRDAGLWDEFLKHARYDAQEIKIILKSGDIIFEDSPRDGESKEESRPEIDRTALRNILVKSFGSDNIKWNHALASVEPASKNKYDLHFKDGRIETGFDLVVGADGAWSRVRPRITPVVPFYSGVSMLEFDISNPADSRYDSVNKLVGKGSMFSFSDGRSITAQRLGTNGIRIYVAFGMEGVQSDWLSKQFDPKDPVATKLKVLGYFEDWTPALQDFIRLADEDHVELRPMYMLPIDHTWEPCPGLTLLGDAAHLMTIYAGEGVNVTMWDSLELAKKIVEATKSGDLYQSVREYELDMFKRGSDSKERTNKNKAGFFSKDFPNSMVGEMQEMRGDGLDAGGTE</sequence>
<evidence type="ECO:0000256" key="2">
    <source>
        <dbReference type="ARBA" id="ARBA00022827"/>
    </source>
</evidence>
<dbReference type="EMBL" id="SSOP01000017">
    <property type="protein sequence ID" value="KAB5594692.1"/>
    <property type="molecule type" value="Genomic_DNA"/>
</dbReference>
<keyword evidence="1" id="KW-0285">Flavoprotein</keyword>
<keyword evidence="2" id="KW-0274">FAD</keyword>
<dbReference type="SUPFAM" id="SSF51905">
    <property type="entry name" value="FAD/NAD(P)-binding domain"/>
    <property type="match status" value="1"/>
</dbReference>
<dbReference type="OrthoDB" id="655030at2759"/>
<evidence type="ECO:0000313" key="7">
    <source>
        <dbReference type="Proteomes" id="UP000383932"/>
    </source>
</evidence>
<evidence type="ECO:0000259" key="5">
    <source>
        <dbReference type="Pfam" id="PF01494"/>
    </source>
</evidence>
<evidence type="ECO:0000256" key="1">
    <source>
        <dbReference type="ARBA" id="ARBA00022630"/>
    </source>
</evidence>
<keyword evidence="3" id="KW-0560">Oxidoreductase</keyword>
<keyword evidence="7" id="KW-1185">Reference proteome</keyword>
<name>A0A5N5QSF0_9AGAM</name>
<dbReference type="PROSITE" id="PS51257">
    <property type="entry name" value="PROKAR_LIPOPROTEIN"/>
    <property type="match status" value="1"/>
</dbReference>
<protein>
    <submittedName>
        <fullName evidence="6">Salicylate hydroxylase</fullName>
    </submittedName>
</protein>
<evidence type="ECO:0000256" key="3">
    <source>
        <dbReference type="ARBA" id="ARBA00023002"/>
    </source>
</evidence>
<gene>
    <name evidence="6" type="ORF">CTheo_1839</name>
</gene>
<dbReference type="Proteomes" id="UP000383932">
    <property type="component" value="Unassembled WGS sequence"/>
</dbReference>
<evidence type="ECO:0000256" key="4">
    <source>
        <dbReference type="ARBA" id="ARBA00023033"/>
    </source>
</evidence>
<proteinExistence type="predicted"/>
<accession>A0A5N5QSF0</accession>
<dbReference type="AlphaFoldDB" id="A0A5N5QSF0"/>
<comment type="caution">
    <text evidence="6">The sequence shown here is derived from an EMBL/GenBank/DDBJ whole genome shotgun (WGS) entry which is preliminary data.</text>
</comment>
<dbReference type="GO" id="GO:0004497">
    <property type="term" value="F:monooxygenase activity"/>
    <property type="evidence" value="ECO:0007669"/>
    <property type="project" value="UniProtKB-KW"/>
</dbReference>
<reference evidence="6 7" key="1">
    <citation type="journal article" date="2019" name="Fungal Biol. Biotechnol.">
        <title>Draft genome sequence of fastidious pathogen Ceratobasidium theobromae, which causes vascular-streak dieback in Theobroma cacao.</title>
        <authorList>
            <person name="Ali S.S."/>
            <person name="Asman A."/>
            <person name="Shao J."/>
            <person name="Firmansyah A.P."/>
            <person name="Susilo A.W."/>
            <person name="Rosmana A."/>
            <person name="McMahon P."/>
            <person name="Junaid M."/>
            <person name="Guest D."/>
            <person name="Kheng T.Y."/>
            <person name="Meinhardt L.W."/>
            <person name="Bailey B.A."/>
        </authorList>
    </citation>
    <scope>NUCLEOTIDE SEQUENCE [LARGE SCALE GENOMIC DNA]</scope>
    <source>
        <strain evidence="6 7">CT2</strain>
    </source>
</reference>
<organism evidence="6 7">
    <name type="scientific">Ceratobasidium theobromae</name>
    <dbReference type="NCBI Taxonomy" id="1582974"/>
    <lineage>
        <taxon>Eukaryota</taxon>
        <taxon>Fungi</taxon>
        <taxon>Dikarya</taxon>
        <taxon>Basidiomycota</taxon>
        <taxon>Agaricomycotina</taxon>
        <taxon>Agaricomycetes</taxon>
        <taxon>Cantharellales</taxon>
        <taxon>Ceratobasidiaceae</taxon>
        <taxon>Ceratobasidium</taxon>
    </lineage>
</organism>
<dbReference type="InterPro" id="IPR002938">
    <property type="entry name" value="FAD-bd"/>
</dbReference>
<keyword evidence="4" id="KW-0503">Monooxygenase</keyword>
<dbReference type="PANTHER" id="PTHR46972">
    <property type="entry name" value="MONOOXYGENASE ASQM-RELATED"/>
    <property type="match status" value="1"/>
</dbReference>
<dbReference type="Gene3D" id="3.50.50.60">
    <property type="entry name" value="FAD/NAD(P)-binding domain"/>
    <property type="match status" value="1"/>
</dbReference>
<dbReference type="PRINTS" id="PR00420">
    <property type="entry name" value="RNGMNOXGNASE"/>
</dbReference>